<dbReference type="EMBL" id="UINC01090762">
    <property type="protein sequence ID" value="SVC42997.1"/>
    <property type="molecule type" value="Genomic_DNA"/>
</dbReference>
<reference evidence="2" key="1">
    <citation type="submission" date="2018-05" db="EMBL/GenBank/DDBJ databases">
        <authorList>
            <person name="Lanie J.A."/>
            <person name="Ng W.-L."/>
            <person name="Kazmierczak K.M."/>
            <person name="Andrzejewski T.M."/>
            <person name="Davidsen T.M."/>
            <person name="Wayne K.J."/>
            <person name="Tettelin H."/>
            <person name="Glass J.I."/>
            <person name="Rusch D."/>
            <person name="Podicherti R."/>
            <person name="Tsui H.-C.T."/>
            <person name="Winkler M.E."/>
        </authorList>
    </citation>
    <scope>NUCLEOTIDE SEQUENCE</scope>
</reference>
<feature type="region of interest" description="Disordered" evidence="1">
    <location>
        <begin position="1"/>
        <end position="36"/>
    </location>
</feature>
<dbReference type="AlphaFoldDB" id="A0A382M5L4"/>
<evidence type="ECO:0000256" key="1">
    <source>
        <dbReference type="SAM" id="MobiDB-lite"/>
    </source>
</evidence>
<accession>A0A382M5L4</accession>
<organism evidence="2">
    <name type="scientific">marine metagenome</name>
    <dbReference type="NCBI Taxonomy" id="408172"/>
    <lineage>
        <taxon>unclassified sequences</taxon>
        <taxon>metagenomes</taxon>
        <taxon>ecological metagenomes</taxon>
    </lineage>
</organism>
<protein>
    <submittedName>
        <fullName evidence="2">Uncharacterized protein</fullName>
    </submittedName>
</protein>
<name>A0A382M5L4_9ZZZZ</name>
<feature type="non-terminal residue" evidence="2">
    <location>
        <position position="1"/>
    </location>
</feature>
<proteinExistence type="predicted"/>
<sequence>PDSPTAPAIFRNSTPSKEMILLPTSSENTAARRVKN</sequence>
<evidence type="ECO:0000313" key="2">
    <source>
        <dbReference type="EMBL" id="SVC42997.1"/>
    </source>
</evidence>
<gene>
    <name evidence="2" type="ORF">METZ01_LOCUS295851</name>
</gene>